<dbReference type="PANTHER" id="PTHR35529">
    <property type="entry name" value="MANGANESE EFFLUX PUMP MNTP-RELATED"/>
    <property type="match status" value="1"/>
</dbReference>
<evidence type="ECO:0000256" key="2">
    <source>
        <dbReference type="ARBA" id="ARBA00022475"/>
    </source>
</evidence>
<keyword evidence="3 8" id="KW-0812">Transmembrane</keyword>
<dbReference type="GO" id="GO:0005886">
    <property type="term" value="C:plasma membrane"/>
    <property type="evidence" value="ECO:0007669"/>
    <property type="project" value="UniProtKB-SubCell"/>
</dbReference>
<keyword evidence="5 8" id="KW-0406">Ion transport</keyword>
<evidence type="ECO:0000256" key="5">
    <source>
        <dbReference type="ARBA" id="ARBA00023065"/>
    </source>
</evidence>
<organism evidence="9 10">
    <name type="scientific">Lentibacillus populi</name>
    <dbReference type="NCBI Taxonomy" id="1827502"/>
    <lineage>
        <taxon>Bacteria</taxon>
        <taxon>Bacillati</taxon>
        <taxon>Bacillota</taxon>
        <taxon>Bacilli</taxon>
        <taxon>Bacillales</taxon>
        <taxon>Bacillaceae</taxon>
        <taxon>Lentibacillus</taxon>
    </lineage>
</organism>
<keyword evidence="4 8" id="KW-1133">Transmembrane helix</keyword>
<protein>
    <recommendedName>
        <fullName evidence="8">Putative manganese efflux pump MntP</fullName>
    </recommendedName>
</protein>
<dbReference type="EMBL" id="BMJD01000042">
    <property type="protein sequence ID" value="GGB56219.1"/>
    <property type="molecule type" value="Genomic_DNA"/>
</dbReference>
<gene>
    <name evidence="8 9" type="primary">mntP</name>
    <name evidence="9" type="ORF">GCM10011409_37250</name>
</gene>
<dbReference type="Pfam" id="PF02659">
    <property type="entry name" value="Mntp"/>
    <property type="match status" value="1"/>
</dbReference>
<feature type="transmembrane region" description="Helical" evidence="8">
    <location>
        <begin position="6"/>
        <end position="28"/>
    </location>
</feature>
<evidence type="ECO:0000256" key="3">
    <source>
        <dbReference type="ARBA" id="ARBA00022692"/>
    </source>
</evidence>
<proteinExistence type="inferred from homology"/>
<dbReference type="InterPro" id="IPR022929">
    <property type="entry name" value="Put_MntP"/>
</dbReference>
<evidence type="ECO:0000256" key="6">
    <source>
        <dbReference type="ARBA" id="ARBA00023136"/>
    </source>
</evidence>
<feature type="transmembrane region" description="Helical" evidence="8">
    <location>
        <begin position="72"/>
        <end position="93"/>
    </location>
</feature>
<dbReference type="GO" id="GO:0005384">
    <property type="term" value="F:manganese ion transmembrane transporter activity"/>
    <property type="evidence" value="ECO:0007669"/>
    <property type="project" value="UniProtKB-UniRule"/>
</dbReference>
<evidence type="ECO:0000256" key="4">
    <source>
        <dbReference type="ARBA" id="ARBA00022989"/>
    </source>
</evidence>
<reference evidence="9" key="2">
    <citation type="submission" date="2020-09" db="EMBL/GenBank/DDBJ databases">
        <authorList>
            <person name="Sun Q."/>
            <person name="Zhou Y."/>
        </authorList>
    </citation>
    <scope>NUCLEOTIDE SEQUENCE</scope>
    <source>
        <strain evidence="9">CGMCC 1.15454</strain>
    </source>
</reference>
<dbReference type="HAMAP" id="MF_01521">
    <property type="entry name" value="MntP_pump"/>
    <property type="match status" value="1"/>
</dbReference>
<name>A0A9W5U181_9BACI</name>
<feature type="transmembrane region" description="Helical" evidence="8">
    <location>
        <begin position="40"/>
        <end position="60"/>
    </location>
</feature>
<keyword evidence="10" id="KW-1185">Reference proteome</keyword>
<sequence>MSAHQLGEIVSLVFMAFALGMDAFSVSLGMGMQSLRLKRIAFIGMVIGLFHIIMPFMGIMVGKAISVKIGELTTLVAGTLLFAIGAQMLFSAFNHEIKKVVKPAGIGLLFFAISVSVDSFSVGLSLGMSGVKIAIALLLFGAVSTVLTWIGMLLGKKVHGFLGVYSEILGGSILCGFGLYMLFG</sequence>
<comment type="similarity">
    <text evidence="8">Belongs to the MntP (TC 9.B.29) family.</text>
</comment>
<dbReference type="PANTHER" id="PTHR35529:SF1">
    <property type="entry name" value="MANGANESE EFFLUX PUMP MNTP-RELATED"/>
    <property type="match status" value="1"/>
</dbReference>
<dbReference type="RefSeq" id="WP_188725656.1">
    <property type="nucleotide sequence ID" value="NZ_BMJD01000042.1"/>
</dbReference>
<evidence type="ECO:0000256" key="7">
    <source>
        <dbReference type="ARBA" id="ARBA00023211"/>
    </source>
</evidence>
<feature type="transmembrane region" description="Helical" evidence="8">
    <location>
        <begin position="161"/>
        <end position="183"/>
    </location>
</feature>
<dbReference type="InterPro" id="IPR003810">
    <property type="entry name" value="Mntp/YtaF"/>
</dbReference>
<evidence type="ECO:0000256" key="1">
    <source>
        <dbReference type="ARBA" id="ARBA00022448"/>
    </source>
</evidence>
<keyword evidence="2 8" id="KW-1003">Cell membrane</keyword>
<dbReference type="Proteomes" id="UP000621492">
    <property type="component" value="Unassembled WGS sequence"/>
</dbReference>
<accession>A0A9W5U181</accession>
<feature type="transmembrane region" description="Helical" evidence="8">
    <location>
        <begin position="133"/>
        <end position="154"/>
    </location>
</feature>
<reference evidence="9" key="1">
    <citation type="journal article" date="2014" name="Int. J. Syst. Evol. Microbiol.">
        <title>Complete genome sequence of Corynebacterium casei LMG S-19264T (=DSM 44701T), isolated from a smear-ripened cheese.</title>
        <authorList>
            <consortium name="US DOE Joint Genome Institute (JGI-PGF)"/>
            <person name="Walter F."/>
            <person name="Albersmeier A."/>
            <person name="Kalinowski J."/>
            <person name="Ruckert C."/>
        </authorList>
    </citation>
    <scope>NUCLEOTIDE SEQUENCE</scope>
    <source>
        <strain evidence="9">CGMCC 1.15454</strain>
    </source>
</reference>
<keyword evidence="1 8" id="KW-0813">Transport</keyword>
<evidence type="ECO:0000313" key="9">
    <source>
        <dbReference type="EMBL" id="GGB56219.1"/>
    </source>
</evidence>
<evidence type="ECO:0000256" key="8">
    <source>
        <dbReference type="HAMAP-Rule" id="MF_01521"/>
    </source>
</evidence>
<evidence type="ECO:0000313" key="10">
    <source>
        <dbReference type="Proteomes" id="UP000621492"/>
    </source>
</evidence>
<keyword evidence="6 8" id="KW-0472">Membrane</keyword>
<comment type="subcellular location">
    <subcellularLocation>
        <location evidence="8">Cell membrane</location>
        <topology evidence="8">Multi-pass membrane protein</topology>
    </subcellularLocation>
</comment>
<dbReference type="AlphaFoldDB" id="A0A9W5U181"/>
<comment type="function">
    <text evidence="8">Probably functions as a manganese efflux pump.</text>
</comment>
<keyword evidence="7 8" id="KW-0464">Manganese</keyword>
<comment type="caution">
    <text evidence="9">The sequence shown here is derived from an EMBL/GenBank/DDBJ whole genome shotgun (WGS) entry which is preliminary data.</text>
</comment>
<feature type="transmembrane region" description="Helical" evidence="8">
    <location>
        <begin position="105"/>
        <end position="127"/>
    </location>
</feature>